<evidence type="ECO:0000313" key="2">
    <source>
        <dbReference type="Proteomes" id="UP000078263"/>
    </source>
</evidence>
<dbReference type="RefSeq" id="WP_068351477.1">
    <property type="nucleotide sequence ID" value="NZ_CP016033.1"/>
</dbReference>
<dbReference type="EMBL" id="CP016033">
    <property type="protein sequence ID" value="ANK13252.1"/>
    <property type="molecule type" value="Genomic_DNA"/>
</dbReference>
<dbReference type="STRING" id="1112.A9D12_10200"/>
<evidence type="ECO:0000313" key="1">
    <source>
        <dbReference type="EMBL" id="ANK13252.1"/>
    </source>
</evidence>
<dbReference type="Proteomes" id="UP000078263">
    <property type="component" value="Chromosome"/>
</dbReference>
<dbReference type="KEGG" id="pns:A9D12_10200"/>
<name>A0A192D5U3_9SPHN</name>
<proteinExistence type="predicted"/>
<accession>A0A192D5U3</accession>
<reference evidence="1 2" key="1">
    <citation type="submission" date="2016-05" db="EMBL/GenBank/DDBJ databases">
        <title>Compelete Genome Sequence of Bacteriochlorophyll-Synthesizing Bacterium Porphyrobacter neustonensis DSM 9434.</title>
        <authorList>
            <person name="Shi X.-L."/>
            <person name="Wu Y.-H."/>
            <person name="Cheng H."/>
            <person name="Xu L."/>
            <person name="Zhang X.-Q."/>
            <person name="Wang C.-S."/>
            <person name="Xu X.-W."/>
        </authorList>
    </citation>
    <scope>NUCLEOTIDE SEQUENCE [LARGE SCALE GENOMIC DNA]</scope>
    <source>
        <strain evidence="1 2">DSM 9434</strain>
    </source>
</reference>
<protein>
    <submittedName>
        <fullName evidence="1">Uncharacterized protein</fullName>
    </submittedName>
</protein>
<dbReference type="AlphaFoldDB" id="A0A192D5U3"/>
<keyword evidence="2" id="KW-1185">Reference proteome</keyword>
<organism evidence="1 2">
    <name type="scientific">Erythrobacter neustonensis</name>
    <dbReference type="NCBI Taxonomy" id="1112"/>
    <lineage>
        <taxon>Bacteria</taxon>
        <taxon>Pseudomonadati</taxon>
        <taxon>Pseudomonadota</taxon>
        <taxon>Alphaproteobacteria</taxon>
        <taxon>Sphingomonadales</taxon>
        <taxon>Erythrobacteraceae</taxon>
        <taxon>Erythrobacter/Porphyrobacter group</taxon>
        <taxon>Erythrobacter</taxon>
    </lineage>
</organism>
<dbReference type="OrthoDB" id="7434284at2"/>
<sequence>MTDTFTACCLRTRPADANDRGDTIYVRAVGAARFVFENGTWTAHTSSWLCGGHSDPDGTALHWIAHHAAVQPLVFWSLHEAVEQAFALADQVDLMGDADPAEDLKAIRMAFGRSVIPSVDAHYPHAGSMRQAARGDDRNRELVGMMRNAKDLPLVTLHRSVIAEAELIGRLAIKALGRGAELG</sequence>
<gene>
    <name evidence="1" type="ORF">A9D12_10200</name>
</gene>